<dbReference type="EMBL" id="CAHIKZ030000482">
    <property type="protein sequence ID" value="CAE1176531.1"/>
    <property type="molecule type" value="Genomic_DNA"/>
</dbReference>
<keyword evidence="1" id="KW-0472">Membrane</keyword>
<feature type="transmembrane region" description="Helical" evidence="1">
    <location>
        <begin position="382"/>
        <end position="400"/>
    </location>
</feature>
<keyword evidence="1" id="KW-0812">Transmembrane</keyword>
<comment type="caution">
    <text evidence="2">The sequence shown here is derived from an EMBL/GenBank/DDBJ whole genome shotgun (WGS) entry which is preliminary data.</text>
</comment>
<feature type="transmembrane region" description="Helical" evidence="1">
    <location>
        <begin position="171"/>
        <end position="197"/>
    </location>
</feature>
<feature type="transmembrane region" description="Helical" evidence="1">
    <location>
        <begin position="56"/>
        <end position="85"/>
    </location>
</feature>
<evidence type="ECO:0000256" key="1">
    <source>
        <dbReference type="SAM" id="Phobius"/>
    </source>
</evidence>
<feature type="transmembrane region" description="Helical" evidence="1">
    <location>
        <begin position="270"/>
        <end position="291"/>
    </location>
</feature>
<feature type="transmembrane region" description="Helical" evidence="1">
    <location>
        <begin position="234"/>
        <end position="258"/>
    </location>
</feature>
<dbReference type="AlphaFoldDB" id="A0A812B740"/>
<feature type="transmembrane region" description="Helical" evidence="1">
    <location>
        <begin position="337"/>
        <end position="370"/>
    </location>
</feature>
<feature type="transmembrane region" description="Helical" evidence="1">
    <location>
        <begin position="209"/>
        <end position="228"/>
    </location>
</feature>
<keyword evidence="1" id="KW-1133">Transmembrane helix</keyword>
<protein>
    <submittedName>
        <fullName evidence="2">Uncharacterized protein</fullName>
    </submittedName>
</protein>
<reference evidence="2" key="1">
    <citation type="submission" date="2021-01" db="EMBL/GenBank/DDBJ databases">
        <authorList>
            <person name="Li R."/>
            <person name="Bekaert M."/>
        </authorList>
    </citation>
    <scope>NUCLEOTIDE SEQUENCE</scope>
    <source>
        <strain evidence="2">Farmed</strain>
    </source>
</reference>
<organism evidence="2 3">
    <name type="scientific">Acanthosepion pharaonis</name>
    <name type="common">Pharaoh cuttlefish</name>
    <name type="synonym">Sepia pharaonis</name>
    <dbReference type="NCBI Taxonomy" id="158019"/>
    <lineage>
        <taxon>Eukaryota</taxon>
        <taxon>Metazoa</taxon>
        <taxon>Spiralia</taxon>
        <taxon>Lophotrochozoa</taxon>
        <taxon>Mollusca</taxon>
        <taxon>Cephalopoda</taxon>
        <taxon>Coleoidea</taxon>
        <taxon>Decapodiformes</taxon>
        <taxon>Sepiida</taxon>
        <taxon>Sepiina</taxon>
        <taxon>Sepiidae</taxon>
        <taxon>Acanthosepion</taxon>
    </lineage>
</organism>
<dbReference type="Proteomes" id="UP000597762">
    <property type="component" value="Unassembled WGS sequence"/>
</dbReference>
<feature type="transmembrane region" description="Helical" evidence="1">
    <location>
        <begin position="303"/>
        <end position="325"/>
    </location>
</feature>
<gene>
    <name evidence="2" type="ORF">SPHA_14189</name>
</gene>
<evidence type="ECO:0000313" key="2">
    <source>
        <dbReference type="EMBL" id="CAE1176531.1"/>
    </source>
</evidence>
<keyword evidence="3" id="KW-1185">Reference proteome</keyword>
<feature type="transmembrane region" description="Helical" evidence="1">
    <location>
        <begin position="131"/>
        <end position="159"/>
    </location>
</feature>
<proteinExistence type="predicted"/>
<evidence type="ECO:0000313" key="3">
    <source>
        <dbReference type="Proteomes" id="UP000597762"/>
    </source>
</evidence>
<sequence>MTELSVNPPEKDINILVAFFLKKSFSPLPFFLVYFILTFLSLFRLHFFYDHSCISFYFIILSVLSYHLLSLFFTKFVLHIFHILLLEVNFAFLYYSLCKLFKICSSSFFFSSFSHISRRTCFSSFLFIWKLIFLVFVLHSFLYLIFFTFSLSCLSIVYYSSNFFPQSISPFYSLFPLLFIVLFVHILSSLLSCWFCFERPFSFPLSSPSPSFLVFLFNVCFHLDHPLFTFSSHFSFFLVLSRVAFLLFYFLHFPFSLFFSNFSSRSSSRLFLFFLFSLFFSLLFPCFRFFLLGLFPLVHTLFAYLYPSFFFTAILLLSILSIYLYPSFSFSLISCVFFFPISFSSCFLFLSSLFFISFILIFFFLFFFLVHPLSSLSILPPISFFFLVLLLFLPLLFLFLF</sequence>
<feature type="transmembrane region" description="Helical" evidence="1">
    <location>
        <begin position="28"/>
        <end position="49"/>
    </location>
</feature>
<name>A0A812B740_ACAPH</name>
<accession>A0A812B740</accession>
<feature type="transmembrane region" description="Helical" evidence="1">
    <location>
        <begin position="91"/>
        <end position="110"/>
    </location>
</feature>